<dbReference type="InterPro" id="IPR029787">
    <property type="entry name" value="Nucleotide_cyclase"/>
</dbReference>
<dbReference type="SMART" id="SM00304">
    <property type="entry name" value="HAMP"/>
    <property type="match status" value="1"/>
</dbReference>
<dbReference type="InterPro" id="IPR033479">
    <property type="entry name" value="dCache_1"/>
</dbReference>
<dbReference type="AlphaFoldDB" id="A0A517DNL0"/>
<name>A0A517DNL0_9FIRM</name>
<dbReference type="CDD" id="cd12912">
    <property type="entry name" value="PDC2_MCP_like"/>
    <property type="match status" value="1"/>
</dbReference>
<feature type="transmembrane region" description="Helical" evidence="7">
    <location>
        <begin position="263"/>
        <end position="286"/>
    </location>
</feature>
<dbReference type="SMART" id="SM00267">
    <property type="entry name" value="GGDEF"/>
    <property type="match status" value="1"/>
</dbReference>
<evidence type="ECO:0000256" key="4">
    <source>
        <dbReference type="ARBA" id="ARBA00022989"/>
    </source>
</evidence>
<reference evidence="10 11" key="1">
    <citation type="submission" date="2019-02" db="EMBL/GenBank/DDBJ databases">
        <title>Closed genome of Sporomusa termitida DSM 4440.</title>
        <authorList>
            <person name="Poehlein A."/>
            <person name="Daniel R."/>
        </authorList>
    </citation>
    <scope>NUCLEOTIDE SEQUENCE [LARGE SCALE GENOMIC DNA]</scope>
    <source>
        <strain evidence="10 11">DSM 4440</strain>
    </source>
</reference>
<comment type="subcellular location">
    <subcellularLocation>
        <location evidence="1">Cell membrane</location>
        <topology evidence="1">Multi-pass membrane protein</topology>
    </subcellularLocation>
</comment>
<dbReference type="CDD" id="cd01949">
    <property type="entry name" value="GGDEF"/>
    <property type="match status" value="1"/>
</dbReference>
<dbReference type="CDD" id="cd12914">
    <property type="entry name" value="PDC1_DGC_like"/>
    <property type="match status" value="1"/>
</dbReference>
<evidence type="ECO:0000313" key="10">
    <source>
        <dbReference type="EMBL" id="QDR78949.1"/>
    </source>
</evidence>
<keyword evidence="5 7" id="KW-0472">Membrane</keyword>
<evidence type="ECO:0000256" key="3">
    <source>
        <dbReference type="ARBA" id="ARBA00022692"/>
    </source>
</evidence>
<feature type="domain" description="GGDEF" evidence="9">
    <location>
        <begin position="376"/>
        <end position="500"/>
    </location>
</feature>
<dbReference type="InterPro" id="IPR029151">
    <property type="entry name" value="Sensor-like_sf"/>
</dbReference>
<dbReference type="InterPro" id="IPR050469">
    <property type="entry name" value="Diguanylate_Cyclase"/>
</dbReference>
<proteinExistence type="predicted"/>
<dbReference type="InterPro" id="IPR043128">
    <property type="entry name" value="Rev_trsase/Diguanyl_cyclase"/>
</dbReference>
<keyword evidence="6" id="KW-0175">Coiled coil</keyword>
<dbReference type="Proteomes" id="UP000320776">
    <property type="component" value="Chromosome"/>
</dbReference>
<dbReference type="GO" id="GO:0052621">
    <property type="term" value="F:diguanylate cyclase activity"/>
    <property type="evidence" value="ECO:0007669"/>
    <property type="project" value="TreeGrafter"/>
</dbReference>
<feature type="coiled-coil region" evidence="6">
    <location>
        <begin position="317"/>
        <end position="344"/>
    </location>
</feature>
<dbReference type="GO" id="GO:0005886">
    <property type="term" value="C:plasma membrane"/>
    <property type="evidence" value="ECO:0007669"/>
    <property type="project" value="UniProtKB-SubCell"/>
</dbReference>
<evidence type="ECO:0000256" key="1">
    <source>
        <dbReference type="ARBA" id="ARBA00004651"/>
    </source>
</evidence>
<evidence type="ECO:0000259" key="9">
    <source>
        <dbReference type="PROSITE" id="PS50887"/>
    </source>
</evidence>
<dbReference type="OrthoDB" id="9805474at2"/>
<dbReference type="PROSITE" id="PS50887">
    <property type="entry name" value="GGDEF"/>
    <property type="match status" value="1"/>
</dbReference>
<dbReference type="RefSeq" id="WP_144348657.1">
    <property type="nucleotide sequence ID" value="NZ_CP036259.1"/>
</dbReference>
<dbReference type="EMBL" id="CP036259">
    <property type="protein sequence ID" value="QDR78949.1"/>
    <property type="molecule type" value="Genomic_DNA"/>
</dbReference>
<dbReference type="Gene3D" id="6.10.340.10">
    <property type="match status" value="1"/>
</dbReference>
<accession>A0A517DNL0</accession>
<keyword evidence="4 7" id="KW-1133">Transmembrane helix</keyword>
<dbReference type="Gene3D" id="3.30.70.270">
    <property type="match status" value="1"/>
</dbReference>
<evidence type="ECO:0000256" key="2">
    <source>
        <dbReference type="ARBA" id="ARBA00022475"/>
    </source>
</evidence>
<dbReference type="Gene3D" id="3.30.450.20">
    <property type="entry name" value="PAS domain"/>
    <property type="match status" value="2"/>
</dbReference>
<sequence>MRFLHKFTLLLSILIIASSFIQFGIFERSFIATTNSLFLATNEKAAFNVGEQLVAYFNKIETSLKAIATSKQIKNNQVLFDDVNSFIPELDLIFIIDKQGRVLLASGVDGDRTGFDVSQRDYFQQAIQGQTYISGVFAAQSGRKVISIATPIIENGSITGVVFGIVRLHGDTLASMFDDKSFGRGGFIAILDRQGTIVYHNDRSRIGQQGRDFLQLQDVTGSAIMQYDSGADYYLGYSKVPGLDWTVIVNTPAAEMTLLRNRIIYEILAVSSLVILVIIAIGSYTVRRYTKPLDKLVEAFSAVRKGKYKKIAPYGYAAEFSEMIQVYNDTIEKLEEVHAALEDAADIDELTKVYNRRSFDKILGIIESEIKANSLESIGIMILDIDNFKLTNDTQGHLAGDEVLKEFAAIIVSVVGGRAVFRFGGDEFAVIVRNCTCERIAFMAEEIRLRCEESFHGYTVSIGTAVYPDNADSVGALLERADKALYISKEIRNKVTAYKEGY</sequence>
<keyword evidence="2" id="KW-1003">Cell membrane</keyword>
<dbReference type="KEGG" id="sted:SPTER_02000"/>
<dbReference type="InterPro" id="IPR000160">
    <property type="entry name" value="GGDEF_dom"/>
</dbReference>
<feature type="domain" description="HAMP" evidence="8">
    <location>
        <begin position="287"/>
        <end position="339"/>
    </location>
</feature>
<dbReference type="PANTHER" id="PTHR45138">
    <property type="entry name" value="REGULATORY COMPONENTS OF SENSORY TRANSDUCTION SYSTEM"/>
    <property type="match status" value="1"/>
</dbReference>
<evidence type="ECO:0000313" key="11">
    <source>
        <dbReference type="Proteomes" id="UP000320776"/>
    </source>
</evidence>
<organism evidence="10 11">
    <name type="scientific">Sporomusa termitida</name>
    <dbReference type="NCBI Taxonomy" id="2377"/>
    <lineage>
        <taxon>Bacteria</taxon>
        <taxon>Bacillati</taxon>
        <taxon>Bacillota</taxon>
        <taxon>Negativicutes</taxon>
        <taxon>Selenomonadales</taxon>
        <taxon>Sporomusaceae</taxon>
        <taxon>Sporomusa</taxon>
    </lineage>
</organism>
<gene>
    <name evidence="10" type="ORF">SPTER_02000</name>
</gene>
<protein>
    <submittedName>
        <fullName evidence="10">GGDEF: diguanylate cyclase (GGDEF) domain protein</fullName>
    </submittedName>
</protein>
<evidence type="ECO:0000256" key="7">
    <source>
        <dbReference type="SAM" id="Phobius"/>
    </source>
</evidence>
<dbReference type="NCBIfam" id="TIGR00254">
    <property type="entry name" value="GGDEF"/>
    <property type="match status" value="1"/>
</dbReference>
<evidence type="ECO:0000256" key="5">
    <source>
        <dbReference type="ARBA" id="ARBA00023136"/>
    </source>
</evidence>
<evidence type="ECO:0000256" key="6">
    <source>
        <dbReference type="SAM" id="Coils"/>
    </source>
</evidence>
<dbReference type="Pfam" id="PF02743">
    <property type="entry name" value="dCache_1"/>
    <property type="match status" value="1"/>
</dbReference>
<dbReference type="Pfam" id="PF00990">
    <property type="entry name" value="GGDEF"/>
    <property type="match status" value="1"/>
</dbReference>
<dbReference type="GO" id="GO:0007165">
    <property type="term" value="P:signal transduction"/>
    <property type="evidence" value="ECO:0007669"/>
    <property type="project" value="InterPro"/>
</dbReference>
<dbReference type="PANTHER" id="PTHR45138:SF9">
    <property type="entry name" value="DIGUANYLATE CYCLASE DGCM-RELATED"/>
    <property type="match status" value="1"/>
</dbReference>
<keyword evidence="11" id="KW-1185">Reference proteome</keyword>
<keyword evidence="3 7" id="KW-0812">Transmembrane</keyword>
<dbReference type="SUPFAM" id="SSF103190">
    <property type="entry name" value="Sensory domain-like"/>
    <property type="match status" value="1"/>
</dbReference>
<dbReference type="PROSITE" id="PS50885">
    <property type="entry name" value="HAMP"/>
    <property type="match status" value="1"/>
</dbReference>
<dbReference type="SUPFAM" id="SSF55073">
    <property type="entry name" value="Nucleotide cyclase"/>
    <property type="match status" value="1"/>
</dbReference>
<dbReference type="InterPro" id="IPR003660">
    <property type="entry name" value="HAMP_dom"/>
</dbReference>
<evidence type="ECO:0000259" key="8">
    <source>
        <dbReference type="PROSITE" id="PS50885"/>
    </source>
</evidence>